<gene>
    <name evidence="4" type="ORF">SAMN05444955_1098</name>
</gene>
<evidence type="ECO:0000259" key="3">
    <source>
        <dbReference type="PROSITE" id="PS51462"/>
    </source>
</evidence>
<dbReference type="InterPro" id="IPR015797">
    <property type="entry name" value="NUDIX_hydrolase-like_dom_sf"/>
</dbReference>
<feature type="domain" description="Nudix hydrolase" evidence="3">
    <location>
        <begin position="9"/>
        <end position="142"/>
    </location>
</feature>
<sequence length="146" mass="16526">MKVVGQRSFVVVGSTVLVVNEKGQLLLQHKKEGKWCLPGSLMELGETLEDTARRAVYEEAGLVIGNLQMLGVYSGKNYIFRFDDENEGYAVTAVYVTRDILGEIKENAEINQARYFDFTKLPENIESEDQNYIEAYLKQTLPSVTH</sequence>
<dbReference type="InterPro" id="IPR000086">
    <property type="entry name" value="NUDIX_hydrolase_dom"/>
</dbReference>
<evidence type="ECO:0000256" key="1">
    <source>
        <dbReference type="ARBA" id="ARBA00001946"/>
    </source>
</evidence>
<dbReference type="Pfam" id="PF00293">
    <property type="entry name" value="NUDIX"/>
    <property type="match status" value="1"/>
</dbReference>
<dbReference type="OrthoDB" id="9787476at2"/>
<reference evidence="4 5" key="1">
    <citation type="submission" date="2016-10" db="EMBL/GenBank/DDBJ databases">
        <authorList>
            <person name="de Groot N.N."/>
        </authorList>
    </citation>
    <scope>NUCLEOTIDE SEQUENCE [LARGE SCALE GENOMIC DNA]</scope>
    <source>
        <strain evidence="4 5">DSM 46701</strain>
    </source>
</reference>
<comment type="cofactor">
    <cofactor evidence="1">
        <name>Mg(2+)</name>
        <dbReference type="ChEBI" id="CHEBI:18420"/>
    </cofactor>
</comment>
<protein>
    <submittedName>
        <fullName evidence="4">ADP-ribose pyrophosphatase YjhB, NUDIX family</fullName>
    </submittedName>
</protein>
<evidence type="ECO:0000313" key="4">
    <source>
        <dbReference type="EMBL" id="SEN33809.1"/>
    </source>
</evidence>
<dbReference type="SUPFAM" id="SSF55811">
    <property type="entry name" value="Nudix"/>
    <property type="match status" value="1"/>
</dbReference>
<dbReference type="RefSeq" id="WP_089969075.1">
    <property type="nucleotide sequence ID" value="NZ_FOCQ01000009.1"/>
</dbReference>
<evidence type="ECO:0000313" key="5">
    <source>
        <dbReference type="Proteomes" id="UP000199695"/>
    </source>
</evidence>
<keyword evidence="5" id="KW-1185">Reference proteome</keyword>
<evidence type="ECO:0000256" key="2">
    <source>
        <dbReference type="ARBA" id="ARBA00022801"/>
    </source>
</evidence>
<name>A0A1H8FQ67_9BACL</name>
<dbReference type="PANTHER" id="PTHR43046:SF2">
    <property type="entry name" value="8-OXO-DGTP DIPHOSPHATASE-RELATED"/>
    <property type="match status" value="1"/>
</dbReference>
<dbReference type="PANTHER" id="PTHR43046">
    <property type="entry name" value="GDP-MANNOSE MANNOSYL HYDROLASE"/>
    <property type="match status" value="1"/>
</dbReference>
<keyword evidence="2" id="KW-0378">Hydrolase</keyword>
<dbReference type="STRING" id="1173111.SAMN05444955_1098"/>
<dbReference type="AlphaFoldDB" id="A0A1H8FQ67"/>
<dbReference type="PROSITE" id="PS51462">
    <property type="entry name" value="NUDIX"/>
    <property type="match status" value="1"/>
</dbReference>
<accession>A0A1H8FQ67</accession>
<dbReference type="GO" id="GO:0016787">
    <property type="term" value="F:hydrolase activity"/>
    <property type="evidence" value="ECO:0007669"/>
    <property type="project" value="UniProtKB-KW"/>
</dbReference>
<dbReference type="Proteomes" id="UP000199695">
    <property type="component" value="Unassembled WGS sequence"/>
</dbReference>
<organism evidence="4 5">
    <name type="scientific">Lihuaxuella thermophila</name>
    <dbReference type="NCBI Taxonomy" id="1173111"/>
    <lineage>
        <taxon>Bacteria</taxon>
        <taxon>Bacillati</taxon>
        <taxon>Bacillota</taxon>
        <taxon>Bacilli</taxon>
        <taxon>Bacillales</taxon>
        <taxon>Thermoactinomycetaceae</taxon>
        <taxon>Lihuaxuella</taxon>
    </lineage>
</organism>
<dbReference type="Gene3D" id="3.90.79.10">
    <property type="entry name" value="Nucleoside Triphosphate Pyrophosphohydrolase"/>
    <property type="match status" value="1"/>
</dbReference>
<proteinExistence type="predicted"/>
<dbReference type="EMBL" id="FOCQ01000009">
    <property type="protein sequence ID" value="SEN33809.1"/>
    <property type="molecule type" value="Genomic_DNA"/>
</dbReference>